<proteinExistence type="predicted"/>
<dbReference type="NCBIfam" id="TIGR04415">
    <property type="entry name" value="O_hepto_targRPT"/>
    <property type="match status" value="1"/>
</dbReference>
<evidence type="ECO:0000256" key="2">
    <source>
        <dbReference type="SAM" id="SignalP"/>
    </source>
</evidence>
<dbReference type="Proteomes" id="UP001549086">
    <property type="component" value="Unassembled WGS sequence"/>
</dbReference>
<name>A0ABV2HIU0_9HYPH</name>
<feature type="compositionally biased region" description="Low complexity" evidence="1">
    <location>
        <begin position="445"/>
        <end position="467"/>
    </location>
</feature>
<dbReference type="InterPro" id="IPR004899">
    <property type="entry name" value="Pertactin_central"/>
</dbReference>
<sequence>MRCKHKLGFSVLMMSSCLVQVISAAESRSLTELESIKSGGTIPKGSALVLSTLIPTRNITIGGGSVEVVDHGRTSIGATIQKDGMQIVTRGGTAIETKIRGGKQLVYEEKNLDLTKVPKLSSAYDATVNGDNSGAVGQQNVYDGAWAWNTKVGKDGEQNLYMGSRHDGGVSMYTEVSDNGRQHVLAGGISRGTILKGEATQVVYPEGLLDTLTIGDSASSWLHVGAKDTIGDVRVNGGGKLYLFAGDITDHITKEKISIEGRVDETIFLVGERSTRERLEINIEDLGGQGGTIIFNSIPYDPHHISLHVERLSGDLHFRFNISASGDRSDYLSIDEGAGNHKVSVTDSGSEITSSLSQGNSLATEINLIMERIGGANFTLTDYSGQSIEAVDGGAYMYRLYKRERTTDFGGDYTVWYLGISTEGPERSSSSLPRTKSKPKTTVFSSSSSSEASSSSRRGSSSSQGRGTNARNTSGRQNNKPVSKPRPPRHLRGDQQVSVSSPSVLPVQQISHQDGNHP</sequence>
<feature type="domain" description="Pertactin central region" evidence="3">
    <location>
        <begin position="289"/>
        <end position="403"/>
    </location>
</feature>
<dbReference type="Gene3D" id="2.160.20.20">
    <property type="match status" value="1"/>
</dbReference>
<dbReference type="RefSeq" id="WP_354190841.1">
    <property type="nucleotide sequence ID" value="NZ_JBEPLI010000038.1"/>
</dbReference>
<gene>
    <name evidence="4" type="ORF">ABID23_001602</name>
</gene>
<reference evidence="4 5" key="1">
    <citation type="submission" date="2024-06" db="EMBL/GenBank/DDBJ databases">
        <title>Genomic Encyclopedia of Type Strains, Phase IV (KMG-IV): sequencing the most valuable type-strain genomes for metagenomic binning, comparative biology and taxonomic classification.</title>
        <authorList>
            <person name="Goeker M."/>
        </authorList>
    </citation>
    <scope>NUCLEOTIDE SEQUENCE [LARGE SCALE GENOMIC DNA]</scope>
    <source>
        <strain evidence="4 5">DSM 23649</strain>
    </source>
</reference>
<evidence type="ECO:0000313" key="4">
    <source>
        <dbReference type="EMBL" id="MET3590486.1"/>
    </source>
</evidence>
<feature type="region of interest" description="Disordered" evidence="1">
    <location>
        <begin position="423"/>
        <end position="518"/>
    </location>
</feature>
<evidence type="ECO:0000256" key="1">
    <source>
        <dbReference type="SAM" id="MobiDB-lite"/>
    </source>
</evidence>
<dbReference type="InterPro" id="IPR012332">
    <property type="entry name" value="Autotransporter_pectin_lyase_C"/>
</dbReference>
<keyword evidence="2" id="KW-0732">Signal</keyword>
<feature type="compositionally biased region" description="Polar residues" evidence="1">
    <location>
        <begin position="427"/>
        <end position="444"/>
    </location>
</feature>
<feature type="chain" id="PRO_5047379277" evidence="2">
    <location>
        <begin position="25"/>
        <end position="518"/>
    </location>
</feature>
<evidence type="ECO:0000313" key="5">
    <source>
        <dbReference type="Proteomes" id="UP001549086"/>
    </source>
</evidence>
<dbReference type="EMBL" id="JBEPLI010000038">
    <property type="protein sequence ID" value="MET3590486.1"/>
    <property type="molecule type" value="Genomic_DNA"/>
</dbReference>
<dbReference type="SUPFAM" id="SSF51126">
    <property type="entry name" value="Pectin lyase-like"/>
    <property type="match status" value="1"/>
</dbReference>
<dbReference type="PROSITE" id="PS51257">
    <property type="entry name" value="PROKAR_LIPOPROTEIN"/>
    <property type="match status" value="1"/>
</dbReference>
<evidence type="ECO:0000259" key="3">
    <source>
        <dbReference type="Pfam" id="PF03212"/>
    </source>
</evidence>
<dbReference type="Pfam" id="PF03212">
    <property type="entry name" value="Pertactin"/>
    <property type="match status" value="1"/>
</dbReference>
<dbReference type="InterPro" id="IPR030930">
    <property type="entry name" value="AIDA"/>
</dbReference>
<protein>
    <submittedName>
        <fullName evidence="4">Autotransporter passenger strand-loop-strand repeat protein</fullName>
    </submittedName>
</protein>
<keyword evidence="5" id="KW-1185">Reference proteome</keyword>
<dbReference type="InterPro" id="IPR011050">
    <property type="entry name" value="Pectin_lyase_fold/virulence"/>
</dbReference>
<feature type="non-terminal residue" evidence="4">
    <location>
        <position position="518"/>
    </location>
</feature>
<feature type="compositionally biased region" description="Low complexity" evidence="1">
    <location>
        <begin position="495"/>
        <end position="509"/>
    </location>
</feature>
<accession>A0ABV2HIU0</accession>
<feature type="compositionally biased region" description="Polar residues" evidence="1">
    <location>
        <begin position="469"/>
        <end position="481"/>
    </location>
</feature>
<organism evidence="4 5">
    <name type="scientific">Bartonella silvatica</name>
    <dbReference type="NCBI Taxonomy" id="357760"/>
    <lineage>
        <taxon>Bacteria</taxon>
        <taxon>Pseudomonadati</taxon>
        <taxon>Pseudomonadota</taxon>
        <taxon>Alphaproteobacteria</taxon>
        <taxon>Hyphomicrobiales</taxon>
        <taxon>Bartonellaceae</taxon>
        <taxon>Bartonella</taxon>
    </lineage>
</organism>
<comment type="caution">
    <text evidence="4">The sequence shown here is derived from an EMBL/GenBank/DDBJ whole genome shotgun (WGS) entry which is preliminary data.</text>
</comment>
<feature type="signal peptide" evidence="2">
    <location>
        <begin position="1"/>
        <end position="24"/>
    </location>
</feature>